<dbReference type="Pfam" id="PF00293">
    <property type="entry name" value="NUDIX"/>
    <property type="match status" value="1"/>
</dbReference>
<dbReference type="Proteomes" id="UP000228614">
    <property type="component" value="Unassembled WGS sequence"/>
</dbReference>
<reference evidence="3" key="1">
    <citation type="submission" date="2017-09" db="EMBL/GenBank/DDBJ databases">
        <title>Depth-based differentiation of microbial function through sediment-hosted aquifers and enrichment of novel symbionts in the deep terrestrial subsurface.</title>
        <authorList>
            <person name="Probst A.J."/>
            <person name="Ladd B."/>
            <person name="Jarett J.K."/>
            <person name="Geller-Mcgrath D.E."/>
            <person name="Sieber C.M.K."/>
            <person name="Emerson J.B."/>
            <person name="Anantharaman K."/>
            <person name="Thomas B.C."/>
            <person name="Malmstrom R."/>
            <person name="Stieglmeier M."/>
            <person name="Klingl A."/>
            <person name="Woyke T."/>
            <person name="Ryan C.M."/>
            <person name="Banfield J.F."/>
        </authorList>
    </citation>
    <scope>NUCLEOTIDE SEQUENCE [LARGE SCALE GENOMIC DNA]</scope>
</reference>
<dbReference type="InterPro" id="IPR000086">
    <property type="entry name" value="NUDIX_hydrolase_dom"/>
</dbReference>
<protein>
    <submittedName>
        <fullName evidence="2">NUDIX hydrolase</fullName>
    </submittedName>
</protein>
<feature type="non-terminal residue" evidence="2">
    <location>
        <position position="100"/>
    </location>
</feature>
<evidence type="ECO:0000259" key="1">
    <source>
        <dbReference type="PROSITE" id="PS51462"/>
    </source>
</evidence>
<accession>A0A2H0V6Q8</accession>
<dbReference type="EMBL" id="PFAN01000115">
    <property type="protein sequence ID" value="PIR94784.1"/>
    <property type="molecule type" value="Genomic_DNA"/>
</dbReference>
<organism evidence="2 3">
    <name type="scientific">Candidatus Falkowbacteria bacterium CG10_big_fil_rev_8_21_14_0_10_37_6</name>
    <dbReference type="NCBI Taxonomy" id="1974563"/>
    <lineage>
        <taxon>Bacteria</taxon>
        <taxon>Candidatus Falkowiibacteriota</taxon>
    </lineage>
</organism>
<name>A0A2H0V6Q8_9BACT</name>
<gene>
    <name evidence="2" type="ORF">COT95_02305</name>
</gene>
<evidence type="ECO:0000313" key="2">
    <source>
        <dbReference type="EMBL" id="PIR94784.1"/>
    </source>
</evidence>
<proteinExistence type="predicted"/>
<keyword evidence="2" id="KW-0378">Hydrolase</keyword>
<sequence length="100" mass="11434">MIEGVTFVLRNSANQFLLQLRDGNTTRHPHKWCFFGGSIELGESQAQALKREVFEELAYEMLNPRLLAKIVLTDKEKGEVVYNIFADNYDETQKLVLGEG</sequence>
<dbReference type="AlphaFoldDB" id="A0A2H0V6Q8"/>
<dbReference type="GO" id="GO:0016787">
    <property type="term" value="F:hydrolase activity"/>
    <property type="evidence" value="ECO:0007669"/>
    <property type="project" value="UniProtKB-KW"/>
</dbReference>
<feature type="domain" description="Nudix hydrolase" evidence="1">
    <location>
        <begin position="1"/>
        <end position="100"/>
    </location>
</feature>
<dbReference type="InterPro" id="IPR015797">
    <property type="entry name" value="NUDIX_hydrolase-like_dom_sf"/>
</dbReference>
<dbReference type="SUPFAM" id="SSF55811">
    <property type="entry name" value="Nudix"/>
    <property type="match status" value="1"/>
</dbReference>
<evidence type="ECO:0000313" key="3">
    <source>
        <dbReference type="Proteomes" id="UP000228614"/>
    </source>
</evidence>
<dbReference type="PROSITE" id="PS51462">
    <property type="entry name" value="NUDIX"/>
    <property type="match status" value="1"/>
</dbReference>
<dbReference type="Gene3D" id="3.90.79.10">
    <property type="entry name" value="Nucleoside Triphosphate Pyrophosphohydrolase"/>
    <property type="match status" value="1"/>
</dbReference>
<comment type="caution">
    <text evidence="2">The sequence shown here is derived from an EMBL/GenBank/DDBJ whole genome shotgun (WGS) entry which is preliminary data.</text>
</comment>